<dbReference type="InterPro" id="IPR016163">
    <property type="entry name" value="Ald_DH_C"/>
</dbReference>
<keyword evidence="10" id="KW-1185">Reference proteome</keyword>
<evidence type="ECO:0000256" key="5">
    <source>
        <dbReference type="PIRSR" id="PIRSR036492-1"/>
    </source>
</evidence>
<evidence type="ECO:0000256" key="1">
    <source>
        <dbReference type="ARBA" id="ARBA00009986"/>
    </source>
</evidence>
<dbReference type="Proteomes" id="UP000053784">
    <property type="component" value="Unassembled WGS sequence"/>
</dbReference>
<dbReference type="eggNOG" id="COG1012">
    <property type="taxonomic scope" value="Bacteria"/>
</dbReference>
<evidence type="ECO:0000256" key="2">
    <source>
        <dbReference type="ARBA" id="ARBA00023002"/>
    </source>
</evidence>
<dbReference type="AlphaFoldDB" id="A0A084CMY9"/>
<dbReference type="RefSeq" id="WP_034414616.1">
    <property type="nucleotide sequence ID" value="NZ_JGVK01000027.1"/>
</dbReference>
<evidence type="ECO:0000256" key="6">
    <source>
        <dbReference type="PROSITE-ProRule" id="PRU10007"/>
    </source>
</evidence>
<dbReference type="PROSITE" id="PS00687">
    <property type="entry name" value="ALDEHYDE_DEHYDR_GLU"/>
    <property type="match status" value="1"/>
</dbReference>
<comment type="similarity">
    <text evidence="1 4 7">Belongs to the aldehyde dehydrogenase family.</text>
</comment>
<feature type="active site" evidence="5 6">
    <location>
        <position position="225"/>
    </location>
</feature>
<proteinExistence type="inferred from homology"/>
<dbReference type="CDD" id="cd07133">
    <property type="entry name" value="ALDH_CALDH_CalB"/>
    <property type="match status" value="1"/>
</dbReference>
<evidence type="ECO:0000256" key="3">
    <source>
        <dbReference type="ARBA" id="ARBA00023027"/>
    </source>
</evidence>
<dbReference type="PANTHER" id="PTHR43570">
    <property type="entry name" value="ALDEHYDE DEHYDROGENASE"/>
    <property type="match status" value="1"/>
</dbReference>
<dbReference type="OrthoDB" id="9812625at2"/>
<dbReference type="InterPro" id="IPR012394">
    <property type="entry name" value="Aldehyde_DH_NAD(P)"/>
</dbReference>
<evidence type="ECO:0000256" key="4">
    <source>
        <dbReference type="PIRNR" id="PIRNR036492"/>
    </source>
</evidence>
<reference evidence="9 10" key="1">
    <citation type="submission" date="2014-03" db="EMBL/GenBank/DDBJ databases">
        <title>Selection and divergence in the genomes of co-occurring obligate luminous symbionts with specific hosts.</title>
        <authorList>
            <person name="Hendry T.A."/>
            <person name="de Wet J.R."/>
            <person name="Dunlap P.V."/>
        </authorList>
    </citation>
    <scope>NUCLEOTIDE SEQUENCE [LARGE SCALE GENOMIC DNA]</scope>
    <source>
        <strain evidence="9 10">Ppalp.1</strain>
    </source>
</reference>
<feature type="domain" description="Aldehyde dehydrogenase" evidence="8">
    <location>
        <begin position="39"/>
        <end position="447"/>
    </location>
</feature>
<evidence type="ECO:0000259" key="8">
    <source>
        <dbReference type="Pfam" id="PF00171"/>
    </source>
</evidence>
<evidence type="ECO:0000313" key="10">
    <source>
        <dbReference type="Proteomes" id="UP000053784"/>
    </source>
</evidence>
<dbReference type="Gene3D" id="3.40.605.10">
    <property type="entry name" value="Aldehyde Dehydrogenase, Chain A, domain 1"/>
    <property type="match status" value="1"/>
</dbReference>
<keyword evidence="3" id="KW-0520">NAD</keyword>
<evidence type="ECO:0000313" key="9">
    <source>
        <dbReference type="EMBL" id="KEY91168.1"/>
    </source>
</evidence>
<comment type="caution">
    <text evidence="9">The sequence shown here is derived from an EMBL/GenBank/DDBJ whole genome shotgun (WGS) entry which is preliminary data.</text>
</comment>
<dbReference type="InterPro" id="IPR016162">
    <property type="entry name" value="Ald_DH_N"/>
</dbReference>
<dbReference type="GO" id="GO:0005737">
    <property type="term" value="C:cytoplasm"/>
    <property type="evidence" value="ECO:0007669"/>
    <property type="project" value="TreeGrafter"/>
</dbReference>
<dbReference type="STRING" id="1179155.CF67_04184"/>
<dbReference type="Gene3D" id="3.40.309.10">
    <property type="entry name" value="Aldehyde Dehydrogenase, Chain A, domain 2"/>
    <property type="match status" value="1"/>
</dbReference>
<evidence type="ECO:0000256" key="7">
    <source>
        <dbReference type="RuleBase" id="RU003345"/>
    </source>
</evidence>
<dbReference type="InterPro" id="IPR015590">
    <property type="entry name" value="Aldehyde_DH_dom"/>
</dbReference>
<dbReference type="InterPro" id="IPR029510">
    <property type="entry name" value="Ald_DH_CS_GLU"/>
</dbReference>
<name>A0A084CMY9_9GAMM</name>
<dbReference type="PIRSF" id="PIRSF036492">
    <property type="entry name" value="ALDH"/>
    <property type="match status" value="1"/>
</dbReference>
<organism evidence="9 10">
    <name type="scientific">Candidatus Photodesmus blepharonis</name>
    <dbReference type="NCBI Taxonomy" id="1179155"/>
    <lineage>
        <taxon>Bacteria</taxon>
        <taxon>Pseudomonadati</taxon>
        <taxon>Pseudomonadota</taxon>
        <taxon>Gammaproteobacteria</taxon>
        <taxon>Vibrionales</taxon>
        <taxon>Vibrionaceae</taxon>
        <taxon>Candidatus Photodesmus</taxon>
    </lineage>
</organism>
<keyword evidence="2 4" id="KW-0560">Oxidoreductase</keyword>
<accession>A0A084CMY9</accession>
<dbReference type="GO" id="GO:0004029">
    <property type="term" value="F:aldehyde dehydrogenase (NAD+) activity"/>
    <property type="evidence" value="ECO:0007669"/>
    <property type="project" value="TreeGrafter"/>
</dbReference>
<dbReference type="EMBL" id="JGVK01000027">
    <property type="protein sequence ID" value="KEY91168.1"/>
    <property type="molecule type" value="Genomic_DNA"/>
</dbReference>
<gene>
    <name evidence="9" type="ORF">CF67_04184</name>
</gene>
<dbReference type="SUPFAM" id="SSF53720">
    <property type="entry name" value="ALDH-like"/>
    <property type="match status" value="1"/>
</dbReference>
<feature type="active site" evidence="5">
    <location>
        <position position="259"/>
    </location>
</feature>
<sequence length="477" mass="54024">MKKIVNVGVSKEENFGIKRLHKVFDDIRSRYQSKPCPTYSDRIKNLKRLKRALLEQQMYLIESLERDYGFRSRFDTLICDILPTVNHINYTISHLRCWMKPSARSVGLLLFPSRTKVYYQPLGIVGVIVPWNFPIVLSVIPIVTAIASGNQVMVKLSEHTPNTNSVLNKIFSILNSDISIIEGGSEIASSFSQLPFDHLIFTGSTHVGRTVAQVAAKNLTPVTLELGGKSPAIVAYDVNLKSAVDAIMLGKSINAGQICVAPDYVFVPEGKEQEFIHLYLKRFNDVFSKKKRKKEMTHIINTNHYKRLENYLSDAKAKGGNIHTLKGIEIEGLQMMPHLVTNITNDMILMKEEIFGPILPILNYQNIKQVFEYISSRPRPLALYLMSNDKMLQRKVIEETHSGGVCFNETLLHFAIDDSPFGGVGNSGVGHYHGVEGFKEFSKAKTVLFTPSWLPRSRIMLRWRCIVQKILAILFIR</sequence>
<dbReference type="Pfam" id="PF00171">
    <property type="entry name" value="Aldedh"/>
    <property type="match status" value="1"/>
</dbReference>
<dbReference type="GO" id="GO:0006081">
    <property type="term" value="P:aldehyde metabolic process"/>
    <property type="evidence" value="ECO:0007669"/>
    <property type="project" value="InterPro"/>
</dbReference>
<dbReference type="PANTHER" id="PTHR43570:SF20">
    <property type="entry name" value="ALDEHYDE DEHYDROGENASE ALDX-RELATED"/>
    <property type="match status" value="1"/>
</dbReference>
<protein>
    <recommendedName>
        <fullName evidence="4">Aldehyde dehydrogenase</fullName>
    </recommendedName>
</protein>
<dbReference type="InterPro" id="IPR016161">
    <property type="entry name" value="Ald_DH/histidinol_DH"/>
</dbReference>